<evidence type="ECO:0000259" key="6">
    <source>
        <dbReference type="PROSITE" id="PS51198"/>
    </source>
</evidence>
<evidence type="ECO:0000256" key="3">
    <source>
        <dbReference type="ARBA" id="ARBA00022806"/>
    </source>
</evidence>
<gene>
    <name evidence="7" type="ORF">CYR34_02210</name>
</gene>
<keyword evidence="4 5" id="KW-0067">ATP-binding</keyword>
<dbReference type="NCBIfam" id="NF008276">
    <property type="entry name" value="PRK11054.1"/>
    <property type="match status" value="1"/>
</dbReference>
<name>A0A2N5ETN3_9GAMM</name>
<reference evidence="7 8" key="1">
    <citation type="submission" date="2017-12" db="EMBL/GenBank/DDBJ databases">
        <title>Characterization of six clinical isolates of Enterochimera gen. nov., a novel genus of the Yersiniaciae family and the three species Enterochimera arupensis sp. nov., Enterochimera coloradensis sp. nov, and Enterochimera californica sp. nov.</title>
        <authorList>
            <person name="Rossi A."/>
            <person name="Fisher M."/>
        </authorList>
    </citation>
    <scope>NUCLEOTIDE SEQUENCE [LARGE SCALE GENOMIC DNA]</scope>
    <source>
        <strain evidence="7 8">2016Iso1</strain>
    </source>
</reference>
<accession>A0A2N5ETN3</accession>
<dbReference type="InterPro" id="IPR027417">
    <property type="entry name" value="P-loop_NTPase"/>
</dbReference>
<dbReference type="InterPro" id="IPR013986">
    <property type="entry name" value="DExx_box_DNA_helicase_dom_sf"/>
</dbReference>
<dbReference type="GO" id="GO:0016787">
    <property type="term" value="F:hydrolase activity"/>
    <property type="evidence" value="ECO:0007669"/>
    <property type="project" value="UniProtKB-UniRule"/>
</dbReference>
<evidence type="ECO:0000313" key="8">
    <source>
        <dbReference type="Proteomes" id="UP000234626"/>
    </source>
</evidence>
<dbReference type="GO" id="GO:0000725">
    <property type="term" value="P:recombinational repair"/>
    <property type="evidence" value="ECO:0007669"/>
    <property type="project" value="TreeGrafter"/>
</dbReference>
<dbReference type="InterPro" id="IPR000212">
    <property type="entry name" value="DNA_helicase_UvrD/REP"/>
</dbReference>
<proteinExistence type="predicted"/>
<organism evidence="7 8">
    <name type="scientific">Chimaeribacter arupi</name>
    <dbReference type="NCBI Taxonomy" id="2060066"/>
    <lineage>
        <taxon>Bacteria</taxon>
        <taxon>Pseudomonadati</taxon>
        <taxon>Pseudomonadota</taxon>
        <taxon>Gammaproteobacteria</taxon>
        <taxon>Enterobacterales</taxon>
        <taxon>Yersiniaceae</taxon>
        <taxon>Chimaeribacter</taxon>
    </lineage>
</organism>
<evidence type="ECO:0000256" key="2">
    <source>
        <dbReference type="ARBA" id="ARBA00022801"/>
    </source>
</evidence>
<dbReference type="Pfam" id="PF00580">
    <property type="entry name" value="UvrD-helicase"/>
    <property type="match status" value="1"/>
</dbReference>
<dbReference type="PANTHER" id="PTHR11070:SF63">
    <property type="entry name" value="DNA HELICASE IV"/>
    <property type="match status" value="1"/>
</dbReference>
<evidence type="ECO:0000256" key="5">
    <source>
        <dbReference type="PROSITE-ProRule" id="PRU00560"/>
    </source>
</evidence>
<keyword evidence="8" id="KW-1185">Reference proteome</keyword>
<dbReference type="RefSeq" id="WP_101833831.1">
    <property type="nucleotide sequence ID" value="NZ_PJZK01000001.1"/>
</dbReference>
<comment type="caution">
    <text evidence="7">The sequence shown here is derived from an EMBL/GenBank/DDBJ whole genome shotgun (WGS) entry which is preliminary data.</text>
</comment>
<feature type="domain" description="UvrD-like helicase ATP-binding" evidence="6">
    <location>
        <begin position="195"/>
        <end position="502"/>
    </location>
</feature>
<keyword evidence="1 5" id="KW-0547">Nucleotide-binding</keyword>
<dbReference type="FunFam" id="3.40.50.300:FF:000975">
    <property type="entry name" value="DNA helicase"/>
    <property type="match status" value="1"/>
</dbReference>
<dbReference type="GO" id="GO:0043138">
    <property type="term" value="F:3'-5' DNA helicase activity"/>
    <property type="evidence" value="ECO:0007669"/>
    <property type="project" value="TreeGrafter"/>
</dbReference>
<dbReference type="SUPFAM" id="SSF52540">
    <property type="entry name" value="P-loop containing nucleoside triphosphate hydrolases"/>
    <property type="match status" value="1"/>
</dbReference>
<keyword evidence="2 5" id="KW-0378">Hydrolase</keyword>
<dbReference type="Gene3D" id="1.10.10.160">
    <property type="match status" value="1"/>
</dbReference>
<dbReference type="GO" id="GO:0005829">
    <property type="term" value="C:cytosol"/>
    <property type="evidence" value="ECO:0007669"/>
    <property type="project" value="TreeGrafter"/>
</dbReference>
<dbReference type="InterPro" id="IPR014016">
    <property type="entry name" value="UvrD-like_ATP-bd"/>
</dbReference>
<evidence type="ECO:0000256" key="4">
    <source>
        <dbReference type="ARBA" id="ARBA00022840"/>
    </source>
</evidence>
<dbReference type="Proteomes" id="UP000234626">
    <property type="component" value="Unassembled WGS sequence"/>
</dbReference>
<dbReference type="Gene3D" id="3.40.50.300">
    <property type="entry name" value="P-loop containing nucleotide triphosphate hydrolases"/>
    <property type="match status" value="2"/>
</dbReference>
<dbReference type="EMBL" id="PJZK01000001">
    <property type="protein sequence ID" value="PLR53423.1"/>
    <property type="molecule type" value="Genomic_DNA"/>
</dbReference>
<evidence type="ECO:0000313" key="7">
    <source>
        <dbReference type="EMBL" id="PLR53423.1"/>
    </source>
</evidence>
<dbReference type="InterPro" id="IPR022161">
    <property type="entry name" value="Helicase_IV_N"/>
</dbReference>
<protein>
    <submittedName>
        <fullName evidence="7">DNA helicase IV</fullName>
    </submittedName>
</protein>
<dbReference type="PANTHER" id="PTHR11070">
    <property type="entry name" value="UVRD / RECB / PCRA DNA HELICASE FAMILY MEMBER"/>
    <property type="match status" value="1"/>
</dbReference>
<keyword evidence="3 5" id="KW-0347">Helicase</keyword>
<dbReference type="OrthoDB" id="5298826at2"/>
<dbReference type="GO" id="GO:0003677">
    <property type="term" value="F:DNA binding"/>
    <property type="evidence" value="ECO:0007669"/>
    <property type="project" value="InterPro"/>
</dbReference>
<dbReference type="PROSITE" id="PS51198">
    <property type="entry name" value="UVRD_HELICASE_ATP_BIND"/>
    <property type="match status" value="1"/>
</dbReference>
<dbReference type="GO" id="GO:0005524">
    <property type="term" value="F:ATP binding"/>
    <property type="evidence" value="ECO:0007669"/>
    <property type="project" value="UniProtKB-UniRule"/>
</dbReference>
<dbReference type="AlphaFoldDB" id="A0A2N5ETN3"/>
<sequence length="681" mass="75459">MELKATPLGKHLAQHPYNRVRLLNAGVEVSGDKHHYLIPFNQLIAIQCKRGIVWGELEFELPERKVVRLHGTEWQETQRFYHHLFSRWQQWSEEMAEISAQVLVAQQAVIAQAEQQPRWLTEHDLATLQQGIREAFEALPMPVARMAEFAACREACEHCLRWLDEGRAQCEARNRAWAGRMAAEYAPFFASVEQGPLNAPQVQAVVNGEETVQVLGGAGSGKTALVAARAGWLLQRGEAAPEQILLLAPDRQGADALNQRIAARLGKAGVEALTFQALALQIIAQSGRKVPKISKLEEDGSARRKMLLKAWQQQCETKKPQAAGWRTLLTDDLGWAIPDKAFWKNRALGEQLAPRLDQWLALMRNHGGSQAEMLSEAPEALQSAFQKQMRLLAPLLKAWKAALKEEGAVDAGALLHQAMDVLNKGRFISPWKQILVDDLHAVSPPWVQLLVALRAQNSHTGLFAVLDNVLVGRDTTSPDGPLYPLFDKPHAQCELETTYRLNDLIADVAAGIIPLPPGQGRPALTSLRRGDKKSLQLLPDDQLDALLDKLSGFVSPTEQVLLLARHAALRPAIVQKAATRWPKLNLRFSTFHGSRGQQAEYVIVLGLQAGHEGFPAPEGETAADQVLTPVQGAATHEQEHRLLYTALTRAAGRVWLLYSPGNPSRFVDELKKRGVPVQRKP</sequence>
<dbReference type="Pfam" id="PF12462">
    <property type="entry name" value="Helicase_IV_N"/>
    <property type="match status" value="1"/>
</dbReference>
<feature type="binding site" evidence="5">
    <location>
        <begin position="216"/>
        <end position="223"/>
    </location>
    <ligand>
        <name>ATP</name>
        <dbReference type="ChEBI" id="CHEBI:30616"/>
    </ligand>
</feature>
<evidence type="ECO:0000256" key="1">
    <source>
        <dbReference type="ARBA" id="ARBA00022741"/>
    </source>
</evidence>